<dbReference type="PANTHER" id="PTHR39342:SF1">
    <property type="entry name" value="UPF0283 MEMBRANE PROTEIN YCJF"/>
    <property type="match status" value="1"/>
</dbReference>
<evidence type="ECO:0000256" key="7">
    <source>
        <dbReference type="ARBA" id="ARBA00023136"/>
    </source>
</evidence>
<keyword evidence="6 8" id="KW-1133">Transmembrane helix</keyword>
<dbReference type="AlphaFoldDB" id="A0A3S5EXM2"/>
<evidence type="ECO:0000313" key="10">
    <source>
        <dbReference type="Proteomes" id="UP000268879"/>
    </source>
</evidence>
<keyword evidence="5 8" id="KW-0812">Transmembrane</keyword>
<organism evidence="9 10">
    <name type="scientific">Haemophilus parainfluenzae</name>
    <dbReference type="NCBI Taxonomy" id="729"/>
    <lineage>
        <taxon>Bacteria</taxon>
        <taxon>Pseudomonadati</taxon>
        <taxon>Pseudomonadota</taxon>
        <taxon>Gammaproteobacteria</taxon>
        <taxon>Pasteurellales</taxon>
        <taxon>Pasteurellaceae</taxon>
        <taxon>Haemophilus</taxon>
    </lineage>
</organism>
<dbReference type="Pfam" id="PF05128">
    <property type="entry name" value="DUF697"/>
    <property type="match status" value="1"/>
</dbReference>
<keyword evidence="3 8" id="KW-1003">Cell membrane</keyword>
<dbReference type="InterPro" id="IPR006507">
    <property type="entry name" value="UPF0283"/>
</dbReference>
<evidence type="ECO:0000256" key="6">
    <source>
        <dbReference type="ARBA" id="ARBA00022989"/>
    </source>
</evidence>
<evidence type="ECO:0000256" key="3">
    <source>
        <dbReference type="ARBA" id="ARBA00022475"/>
    </source>
</evidence>
<feature type="transmembrane region" description="Helical" evidence="8">
    <location>
        <begin position="58"/>
        <end position="75"/>
    </location>
</feature>
<dbReference type="EMBL" id="LR134481">
    <property type="protein sequence ID" value="VEI32936.1"/>
    <property type="molecule type" value="Genomic_DNA"/>
</dbReference>
<dbReference type="RefSeq" id="WP_126471574.1">
    <property type="nucleotide sequence ID" value="NZ_LR134481.1"/>
</dbReference>
<keyword evidence="7 8" id="KW-0472">Membrane</keyword>
<evidence type="ECO:0000256" key="8">
    <source>
        <dbReference type="HAMAP-Rule" id="MF_01085"/>
    </source>
</evidence>
<evidence type="ECO:0000313" key="9">
    <source>
        <dbReference type="EMBL" id="VEI32936.1"/>
    </source>
</evidence>
<evidence type="ECO:0000256" key="1">
    <source>
        <dbReference type="ARBA" id="ARBA00004429"/>
    </source>
</evidence>
<dbReference type="PANTHER" id="PTHR39342">
    <property type="entry name" value="UPF0283 MEMBRANE PROTEIN YCJF"/>
    <property type="match status" value="1"/>
</dbReference>
<dbReference type="GO" id="GO:0005886">
    <property type="term" value="C:plasma membrane"/>
    <property type="evidence" value="ECO:0007669"/>
    <property type="project" value="UniProtKB-SubCell"/>
</dbReference>
<dbReference type="Proteomes" id="UP000268879">
    <property type="component" value="Chromosome"/>
</dbReference>
<keyword evidence="4" id="KW-0997">Cell inner membrane</keyword>
<proteinExistence type="inferred from homology"/>
<comment type="subcellular location">
    <subcellularLocation>
        <location evidence="1">Cell inner membrane</location>
        <topology evidence="1">Multi-pass membrane protein</topology>
    </subcellularLocation>
    <subcellularLocation>
        <location evidence="8">Cell membrane</location>
        <topology evidence="8">Multi-pass membrane protein</topology>
    </subcellularLocation>
</comment>
<dbReference type="HAMAP" id="MF_01085">
    <property type="entry name" value="UPF0283"/>
    <property type="match status" value="1"/>
</dbReference>
<gene>
    <name evidence="9" type="primary">ycjF</name>
    <name evidence="9" type="ORF">NCTC10665_01771</name>
</gene>
<evidence type="ECO:0000256" key="2">
    <source>
        <dbReference type="ARBA" id="ARBA00008255"/>
    </source>
</evidence>
<evidence type="ECO:0000256" key="4">
    <source>
        <dbReference type="ARBA" id="ARBA00022519"/>
    </source>
</evidence>
<dbReference type="NCBIfam" id="TIGR01620">
    <property type="entry name" value="hyp_HI0043"/>
    <property type="match status" value="1"/>
</dbReference>
<feature type="transmembrane region" description="Helical" evidence="8">
    <location>
        <begin position="210"/>
        <end position="232"/>
    </location>
</feature>
<dbReference type="InterPro" id="IPR021147">
    <property type="entry name" value="DUF697"/>
</dbReference>
<name>A0A3S5EXM2_HAEPA</name>
<sequence>MTKQIFTQSHQSEEEEILPKQEFHNVETTIDNEPLEGELLDEQFEQIVKPKSSGWKTALKLTALLFLGATVAQSVQWIWDSYQNQQWIYLAFALVSFIVVLFGLSEIIAEWRRLVKLKKRLNLQEQSQRLIGESAVENHHVFSEQDSEKGKALCLSIADTLKLDSQHPAIVQWEKQINESYSAREVTHLFSQTVLQSFDKKAKKLITKMAAESAVIVAISPLAIIDMFFIAWRNIRLINKIAAIYGIELGYFTRLRLLRMVLVNLAFAGATEIMQDLGMDWLSQNITAKLSARAAQGIGVGLLTARLGVKAMEFCRPLAFDKAEKPKLSHVQKELLTVMKDVVLGKNKAREKEDVY</sequence>
<protein>
    <recommendedName>
        <fullName evidence="8">UPF0283 membrane protein NCTC10665_01771</fullName>
    </recommendedName>
</protein>
<evidence type="ECO:0000256" key="5">
    <source>
        <dbReference type="ARBA" id="ARBA00022692"/>
    </source>
</evidence>
<feature type="transmembrane region" description="Helical" evidence="8">
    <location>
        <begin position="87"/>
        <end position="109"/>
    </location>
</feature>
<comment type="similarity">
    <text evidence="2 8">Belongs to the UPF0283 family.</text>
</comment>
<accession>A0A3S5EXM2</accession>
<reference evidence="9 10" key="1">
    <citation type="submission" date="2018-12" db="EMBL/GenBank/DDBJ databases">
        <authorList>
            <consortium name="Pathogen Informatics"/>
        </authorList>
    </citation>
    <scope>NUCLEOTIDE SEQUENCE [LARGE SCALE GENOMIC DNA]</scope>
    <source>
        <strain evidence="9 10">NCTC10665</strain>
    </source>
</reference>